<dbReference type="EC" id="5.1.99.6" evidence="19"/>
<comment type="catalytic activity">
    <reaction evidence="2 18 19">
        <text>(6R)-NADPHX = (6S)-NADPHX</text>
        <dbReference type="Rhea" id="RHEA:32227"/>
        <dbReference type="ChEBI" id="CHEBI:64076"/>
        <dbReference type="ChEBI" id="CHEBI:64077"/>
        <dbReference type="EC" id="5.1.99.6"/>
    </reaction>
</comment>
<evidence type="ECO:0000256" key="9">
    <source>
        <dbReference type="ARBA" id="ARBA00022958"/>
    </source>
</evidence>
<keyword evidence="7 17" id="KW-0067">ATP-binding</keyword>
<feature type="binding site" evidence="17">
    <location>
        <position position="447"/>
    </location>
    <ligand>
        <name>AMP</name>
        <dbReference type="ChEBI" id="CHEBI:456215"/>
    </ligand>
</feature>
<comment type="caution">
    <text evidence="23">The sequence shown here is derived from an EMBL/GenBank/DDBJ whole genome shotgun (WGS) entry which is preliminary data.</text>
</comment>
<feature type="binding site" evidence="17">
    <location>
        <position position="385"/>
    </location>
    <ligand>
        <name>(6S)-NADPHX</name>
        <dbReference type="ChEBI" id="CHEBI:64076"/>
    </ligand>
</feature>
<dbReference type="InterPro" id="IPR036652">
    <property type="entry name" value="YjeF_N_dom_sf"/>
</dbReference>
<evidence type="ECO:0000256" key="1">
    <source>
        <dbReference type="ARBA" id="ARBA00000013"/>
    </source>
</evidence>
<comment type="catalytic activity">
    <reaction evidence="16 17 19">
        <text>(6S)-NADPHX + ADP = AMP + phosphate + NADPH + H(+)</text>
        <dbReference type="Rhea" id="RHEA:32235"/>
        <dbReference type="ChEBI" id="CHEBI:15378"/>
        <dbReference type="ChEBI" id="CHEBI:43474"/>
        <dbReference type="ChEBI" id="CHEBI:57783"/>
        <dbReference type="ChEBI" id="CHEBI:64076"/>
        <dbReference type="ChEBI" id="CHEBI:456215"/>
        <dbReference type="ChEBI" id="CHEBI:456216"/>
        <dbReference type="EC" id="4.2.1.136"/>
    </reaction>
</comment>
<dbReference type="GO" id="GO:0052856">
    <property type="term" value="F:NAD(P)HX epimerase activity"/>
    <property type="evidence" value="ECO:0007669"/>
    <property type="project" value="UniProtKB-UniRule"/>
</dbReference>
<accession>A0A951P6X6</accession>
<feature type="domain" description="YjeF C-terminal" evidence="21">
    <location>
        <begin position="233"/>
        <end position="511"/>
    </location>
</feature>
<dbReference type="HAMAP" id="MF_01965">
    <property type="entry name" value="NADHX_dehydratase"/>
    <property type="match status" value="1"/>
</dbReference>
<keyword evidence="11 18" id="KW-0413">Isomerase</keyword>
<dbReference type="Pfam" id="PF03853">
    <property type="entry name" value="YjeF_N"/>
    <property type="match status" value="1"/>
</dbReference>
<feature type="region of interest" description="Disordered" evidence="20">
    <location>
        <begin position="516"/>
        <end position="535"/>
    </location>
</feature>
<protein>
    <recommendedName>
        <fullName evidence="19">Bifunctional NAD(P)H-hydrate repair enzyme</fullName>
    </recommendedName>
    <alternativeName>
        <fullName evidence="19">Nicotinamide nucleotide repair protein</fullName>
    </alternativeName>
    <domain>
        <recommendedName>
            <fullName evidence="19">ADP-dependent (S)-NAD(P)H-hydrate dehydratase</fullName>
            <ecNumber evidence="19">4.2.1.136</ecNumber>
        </recommendedName>
        <alternativeName>
            <fullName evidence="19">ADP-dependent NAD(P)HX dehydratase</fullName>
        </alternativeName>
    </domain>
    <domain>
        <recommendedName>
            <fullName evidence="19">NAD(P)H-hydrate epimerase</fullName>
            <ecNumber evidence="19">5.1.99.6</ecNumber>
        </recommendedName>
    </domain>
</protein>
<evidence type="ECO:0000256" key="10">
    <source>
        <dbReference type="ARBA" id="ARBA00023027"/>
    </source>
</evidence>
<dbReference type="InterPro" id="IPR000631">
    <property type="entry name" value="CARKD"/>
</dbReference>
<evidence type="ECO:0000256" key="13">
    <source>
        <dbReference type="ARBA" id="ARBA00023268"/>
    </source>
</evidence>
<dbReference type="GO" id="GO:0005524">
    <property type="term" value="F:ATP binding"/>
    <property type="evidence" value="ECO:0007669"/>
    <property type="project" value="UniProtKB-UniRule"/>
</dbReference>
<evidence type="ECO:0000256" key="4">
    <source>
        <dbReference type="ARBA" id="ARBA00009524"/>
    </source>
</evidence>
<evidence type="ECO:0000256" key="12">
    <source>
        <dbReference type="ARBA" id="ARBA00023239"/>
    </source>
</evidence>
<evidence type="ECO:0000256" key="15">
    <source>
        <dbReference type="ARBA" id="ARBA00048238"/>
    </source>
</evidence>
<dbReference type="Gene3D" id="3.40.50.10260">
    <property type="entry name" value="YjeF N-terminal domain"/>
    <property type="match status" value="1"/>
</dbReference>
<proteinExistence type="inferred from homology"/>
<keyword evidence="12 17" id="KW-0456">Lyase</keyword>
<dbReference type="InterPro" id="IPR029056">
    <property type="entry name" value="Ribokinase-like"/>
</dbReference>
<keyword evidence="13" id="KW-0511">Multifunctional enzyme</keyword>
<reference evidence="23" key="2">
    <citation type="journal article" date="2022" name="Microbiol. Resour. Announc.">
        <title>Metagenome Sequencing to Explore Phylogenomics of Terrestrial Cyanobacteria.</title>
        <authorList>
            <person name="Ward R.D."/>
            <person name="Stajich J.E."/>
            <person name="Johansen J.R."/>
            <person name="Huntemann M."/>
            <person name="Clum A."/>
            <person name="Foster B."/>
            <person name="Foster B."/>
            <person name="Roux S."/>
            <person name="Palaniappan K."/>
            <person name="Varghese N."/>
            <person name="Mukherjee S."/>
            <person name="Reddy T.B.K."/>
            <person name="Daum C."/>
            <person name="Copeland A."/>
            <person name="Chen I.A."/>
            <person name="Ivanova N.N."/>
            <person name="Kyrpides N.C."/>
            <person name="Shapiro N."/>
            <person name="Eloe-Fadrosh E.A."/>
            <person name="Pietrasiak N."/>
        </authorList>
    </citation>
    <scope>NUCLEOTIDE SEQUENCE</scope>
    <source>
        <strain evidence="23">GSE-TBD4-15B</strain>
    </source>
</reference>
<evidence type="ECO:0000256" key="7">
    <source>
        <dbReference type="ARBA" id="ARBA00022840"/>
    </source>
</evidence>
<feature type="binding site" evidence="18">
    <location>
        <begin position="69"/>
        <end position="73"/>
    </location>
    <ligand>
        <name>(6S)-NADPHX</name>
        <dbReference type="ChEBI" id="CHEBI:64076"/>
    </ligand>
</feature>
<dbReference type="GO" id="GO:0046872">
    <property type="term" value="F:metal ion binding"/>
    <property type="evidence" value="ECO:0007669"/>
    <property type="project" value="UniProtKB-UniRule"/>
</dbReference>
<dbReference type="PIRSF" id="PIRSF017184">
    <property type="entry name" value="Nnr"/>
    <property type="match status" value="1"/>
</dbReference>
<keyword evidence="10 17" id="KW-0520">NAD</keyword>
<dbReference type="Proteomes" id="UP000707356">
    <property type="component" value="Unassembled WGS sequence"/>
</dbReference>
<feature type="binding site" evidence="18">
    <location>
        <position position="70"/>
    </location>
    <ligand>
        <name>K(+)</name>
        <dbReference type="ChEBI" id="CHEBI:29103"/>
    </ligand>
</feature>
<comment type="function">
    <text evidence="14 19">Bifunctional enzyme that catalyzes the epimerization of the S- and R-forms of NAD(P)HX and the dehydration of the S-form of NAD(P)HX at the expense of ADP, which is converted to AMP. This allows the repair of both epimers of NAD(P)HX, a damaged form of NAD(P)H that is a result of enzymatic or heat-dependent hydration.</text>
</comment>
<dbReference type="EC" id="4.2.1.136" evidence="19"/>
<feature type="binding site" evidence="17">
    <location>
        <begin position="418"/>
        <end position="422"/>
    </location>
    <ligand>
        <name>AMP</name>
        <dbReference type="ChEBI" id="CHEBI:456215"/>
    </ligand>
</feature>
<feature type="binding site" evidence="17">
    <location>
        <position position="448"/>
    </location>
    <ligand>
        <name>(6S)-NADPHX</name>
        <dbReference type="ChEBI" id="CHEBI:64076"/>
    </ligand>
</feature>
<evidence type="ECO:0000256" key="11">
    <source>
        <dbReference type="ARBA" id="ARBA00023235"/>
    </source>
</evidence>
<comment type="similarity">
    <text evidence="3 19">In the N-terminal section; belongs to the NnrE/AIBP family.</text>
</comment>
<evidence type="ECO:0000256" key="19">
    <source>
        <dbReference type="PIRNR" id="PIRNR017184"/>
    </source>
</evidence>
<evidence type="ECO:0000256" key="2">
    <source>
        <dbReference type="ARBA" id="ARBA00000909"/>
    </source>
</evidence>
<comment type="subunit">
    <text evidence="17">Homotetramer.</text>
</comment>
<comment type="catalytic activity">
    <reaction evidence="15 17 19">
        <text>(6S)-NADHX + ADP = AMP + phosphate + NADH + H(+)</text>
        <dbReference type="Rhea" id="RHEA:32223"/>
        <dbReference type="ChEBI" id="CHEBI:15378"/>
        <dbReference type="ChEBI" id="CHEBI:43474"/>
        <dbReference type="ChEBI" id="CHEBI:57945"/>
        <dbReference type="ChEBI" id="CHEBI:64074"/>
        <dbReference type="ChEBI" id="CHEBI:456215"/>
        <dbReference type="ChEBI" id="CHEBI:456216"/>
        <dbReference type="EC" id="4.2.1.136"/>
    </reaction>
</comment>
<comment type="similarity">
    <text evidence="4 19">In the C-terminal section; belongs to the NnrD/CARKD family.</text>
</comment>
<keyword evidence="9 18" id="KW-0630">Potassium</keyword>
<evidence type="ECO:0000256" key="3">
    <source>
        <dbReference type="ARBA" id="ARBA00006001"/>
    </source>
</evidence>
<comment type="cofactor">
    <cofactor evidence="18 19">
        <name>K(+)</name>
        <dbReference type="ChEBI" id="CHEBI:29103"/>
    </cofactor>
    <text evidence="18 19">Binds 1 potassium ion per subunit.</text>
</comment>
<feature type="binding site" evidence="18">
    <location>
        <position position="163"/>
    </location>
    <ligand>
        <name>(6S)-NADPHX</name>
        <dbReference type="ChEBI" id="CHEBI:64076"/>
    </ligand>
</feature>
<evidence type="ECO:0000313" key="24">
    <source>
        <dbReference type="Proteomes" id="UP000707356"/>
    </source>
</evidence>
<keyword evidence="5 18" id="KW-0479">Metal-binding</keyword>
<dbReference type="EMBL" id="JAHHHV010000005">
    <property type="protein sequence ID" value="MBW4464092.1"/>
    <property type="molecule type" value="Genomic_DNA"/>
</dbReference>
<dbReference type="GO" id="GO:0110051">
    <property type="term" value="P:metabolite repair"/>
    <property type="evidence" value="ECO:0007669"/>
    <property type="project" value="TreeGrafter"/>
</dbReference>
<keyword evidence="6 17" id="KW-0547">Nucleotide-binding</keyword>
<evidence type="ECO:0000256" key="18">
    <source>
        <dbReference type="HAMAP-Rule" id="MF_01966"/>
    </source>
</evidence>
<dbReference type="NCBIfam" id="TIGR00197">
    <property type="entry name" value="yjeF_nterm"/>
    <property type="match status" value="1"/>
</dbReference>
<dbReference type="InterPro" id="IPR017953">
    <property type="entry name" value="Carbohydrate_kinase_pred_CS"/>
</dbReference>
<dbReference type="CDD" id="cd01171">
    <property type="entry name" value="YXKO-related"/>
    <property type="match status" value="1"/>
</dbReference>
<dbReference type="Gene3D" id="3.40.1190.20">
    <property type="match status" value="1"/>
</dbReference>
<dbReference type="AlphaFoldDB" id="A0A951P6X6"/>
<feature type="compositionally biased region" description="Low complexity" evidence="20">
    <location>
        <begin position="520"/>
        <end position="535"/>
    </location>
</feature>
<evidence type="ECO:0000256" key="6">
    <source>
        <dbReference type="ARBA" id="ARBA00022741"/>
    </source>
</evidence>
<sequence>MPKRPVSRTEQLNSFVVTAQQMQQIEARIFAAGMPVAALMEKVGGLLSQWICVHYPQPIQVGLLVGSGHNGGDALVVARELHLAGYKVRRYQPFDHFKELTQAHAQYADHLEIPVAHQINDLQDCDLIIDGLFGFGLSRPITGDLAAAIEQLNAGSKPVISIDLPSGIQTDTGAVLGTAVCASHTLCLGLWKRAFLQDAAADYIGKAELLDFGLPLSDIQAVLNEPCLQRITLQLALSGLPLPRSATTHKYRQGHLLLVCGSRQYMGAAILSGLAARASGVGMLSIAVPEALRPLLIAQLPDALILGCPETPTGAIADLPPELDLASYQAIACGPGLTLEAMPVVQKLLESDRLLLLDADGLNALAKLGIDLLKSRPASTVLTPHLGEFKRLFPELQLPDRMELAQAAARQGAILLLKGAKTVIANPAGQIWLNPDSTPALARGGSGDVLTGLMGGLLAQAAAQGISPEQAAVSAAWWHAQAGILAAQQRTELGVDASTLVQFLIPALAHALGSEESPAEVSQQSEVPSQVQHLS</sequence>
<dbReference type="PANTHER" id="PTHR12592:SF0">
    <property type="entry name" value="ATP-DEPENDENT (S)-NAD(P)H-HYDRATE DEHYDRATASE"/>
    <property type="match status" value="1"/>
</dbReference>
<comment type="caution">
    <text evidence="18">Lacks conserved residue(s) required for the propagation of feature annotation.</text>
</comment>
<evidence type="ECO:0000259" key="21">
    <source>
        <dbReference type="PROSITE" id="PS51383"/>
    </source>
</evidence>
<dbReference type="Pfam" id="PF01256">
    <property type="entry name" value="Carb_kinase"/>
    <property type="match status" value="1"/>
</dbReference>
<comment type="similarity">
    <text evidence="18">Belongs to the NnrE/AIBP family.</text>
</comment>
<dbReference type="GO" id="GO:0052855">
    <property type="term" value="F:ADP-dependent NAD(P)H-hydrate dehydratase activity"/>
    <property type="evidence" value="ECO:0007669"/>
    <property type="project" value="UniProtKB-UniRule"/>
</dbReference>
<evidence type="ECO:0000259" key="22">
    <source>
        <dbReference type="PROSITE" id="PS51385"/>
    </source>
</evidence>
<feature type="binding site" evidence="17">
    <location>
        <position position="336"/>
    </location>
    <ligand>
        <name>(6S)-NADPHX</name>
        <dbReference type="ChEBI" id="CHEBI:64076"/>
    </ligand>
</feature>
<comment type="cofactor">
    <cofactor evidence="17">
        <name>Mg(2+)</name>
        <dbReference type="ChEBI" id="CHEBI:18420"/>
    </cofactor>
</comment>
<evidence type="ECO:0000313" key="23">
    <source>
        <dbReference type="EMBL" id="MBW4464092.1"/>
    </source>
</evidence>
<organism evidence="23 24">
    <name type="scientific">Pegethrix bostrychoides GSE-TBD4-15B</name>
    <dbReference type="NCBI Taxonomy" id="2839662"/>
    <lineage>
        <taxon>Bacteria</taxon>
        <taxon>Bacillati</taxon>
        <taxon>Cyanobacteriota</taxon>
        <taxon>Cyanophyceae</taxon>
        <taxon>Oculatellales</taxon>
        <taxon>Oculatellaceae</taxon>
        <taxon>Pegethrix</taxon>
    </lineage>
</organism>
<feature type="domain" description="YjeF N-terminal" evidence="22">
    <location>
        <begin position="22"/>
        <end position="220"/>
    </location>
</feature>
<dbReference type="GO" id="GO:0046496">
    <property type="term" value="P:nicotinamide nucleotide metabolic process"/>
    <property type="evidence" value="ECO:0007669"/>
    <property type="project" value="UniProtKB-UniRule"/>
</dbReference>
<evidence type="ECO:0000256" key="16">
    <source>
        <dbReference type="ARBA" id="ARBA00049209"/>
    </source>
</evidence>
<comment type="catalytic activity">
    <reaction evidence="1 18 19">
        <text>(6R)-NADHX = (6S)-NADHX</text>
        <dbReference type="Rhea" id="RHEA:32215"/>
        <dbReference type="ChEBI" id="CHEBI:64074"/>
        <dbReference type="ChEBI" id="CHEBI:64075"/>
        <dbReference type="EC" id="5.1.99.6"/>
    </reaction>
</comment>
<feature type="binding site" evidence="18">
    <location>
        <begin position="134"/>
        <end position="140"/>
    </location>
    <ligand>
        <name>(6S)-NADPHX</name>
        <dbReference type="ChEBI" id="CHEBI:64076"/>
    </ligand>
</feature>
<reference evidence="23" key="1">
    <citation type="submission" date="2021-05" db="EMBL/GenBank/DDBJ databases">
        <authorList>
            <person name="Pietrasiak N."/>
            <person name="Ward R."/>
            <person name="Stajich J.E."/>
            <person name="Kurbessoian T."/>
        </authorList>
    </citation>
    <scope>NUCLEOTIDE SEQUENCE</scope>
    <source>
        <strain evidence="23">GSE-TBD4-15B</strain>
    </source>
</reference>
<evidence type="ECO:0000256" key="20">
    <source>
        <dbReference type="SAM" id="MobiDB-lite"/>
    </source>
</evidence>
<dbReference type="PROSITE" id="PS01050">
    <property type="entry name" value="YJEF_C_2"/>
    <property type="match status" value="1"/>
</dbReference>
<dbReference type="InterPro" id="IPR004443">
    <property type="entry name" value="YjeF_N_dom"/>
</dbReference>
<dbReference type="SUPFAM" id="SSF53613">
    <property type="entry name" value="Ribokinase-like"/>
    <property type="match status" value="1"/>
</dbReference>
<comment type="function">
    <text evidence="18">Catalyzes the epimerization of the S- and R-forms of NAD(P)HX, a damaged form of NAD(P)H that is a result of enzymatic or heat-dependent hydration. This is a prerequisite for the S-specific NAD(P)H-hydrate dehydratase to allow the repair of both epimers of NAD(P)HX.</text>
</comment>
<evidence type="ECO:0000256" key="17">
    <source>
        <dbReference type="HAMAP-Rule" id="MF_01965"/>
    </source>
</evidence>
<name>A0A951P6X6_9CYAN</name>
<dbReference type="HAMAP" id="MF_01966">
    <property type="entry name" value="NADHX_epimerase"/>
    <property type="match status" value="1"/>
</dbReference>
<dbReference type="NCBIfam" id="TIGR00196">
    <property type="entry name" value="yjeF_cterm"/>
    <property type="match status" value="1"/>
</dbReference>
<dbReference type="InterPro" id="IPR030677">
    <property type="entry name" value="Nnr"/>
</dbReference>
<comment type="function">
    <text evidence="17">Catalyzes the dehydration of the S-form of NAD(P)HX at the expense of ADP, which is converted to AMP. Together with NAD(P)HX epimerase, which catalyzes the epimerization of the S- and R-forms, the enzyme allows the repair of both epimers of NAD(P)HX, a damaged form of NAD(P)H that is a result of enzymatic or heat-dependent hydration.</text>
</comment>
<feature type="binding site" evidence="17">
    <location>
        <position position="268"/>
    </location>
    <ligand>
        <name>(6S)-NADPHX</name>
        <dbReference type="ChEBI" id="CHEBI:64076"/>
    </ligand>
</feature>
<feature type="binding site" evidence="18">
    <location>
        <position position="166"/>
    </location>
    <ligand>
        <name>K(+)</name>
        <dbReference type="ChEBI" id="CHEBI:29103"/>
    </ligand>
</feature>
<feature type="binding site" evidence="18">
    <location>
        <position position="130"/>
    </location>
    <ligand>
        <name>K(+)</name>
        <dbReference type="ChEBI" id="CHEBI:29103"/>
    </ligand>
</feature>
<evidence type="ECO:0000256" key="5">
    <source>
        <dbReference type="ARBA" id="ARBA00022723"/>
    </source>
</evidence>
<comment type="similarity">
    <text evidence="17">Belongs to the NnrD/CARKD family.</text>
</comment>
<dbReference type="PANTHER" id="PTHR12592">
    <property type="entry name" value="ATP-DEPENDENT (S)-NAD(P)H-HYDRATE DEHYDRATASE FAMILY MEMBER"/>
    <property type="match status" value="1"/>
</dbReference>
<evidence type="ECO:0000256" key="8">
    <source>
        <dbReference type="ARBA" id="ARBA00022857"/>
    </source>
</evidence>
<keyword evidence="8 17" id="KW-0521">NADP</keyword>
<dbReference type="PROSITE" id="PS51383">
    <property type="entry name" value="YJEF_C_3"/>
    <property type="match status" value="1"/>
</dbReference>
<gene>
    <name evidence="18" type="primary">nnrE</name>
    <name evidence="17" type="synonym">nnrD</name>
    <name evidence="23" type="ORF">KME07_01460</name>
</gene>
<dbReference type="SUPFAM" id="SSF64153">
    <property type="entry name" value="YjeF N-terminal domain-like"/>
    <property type="match status" value="1"/>
</dbReference>
<dbReference type="PROSITE" id="PS51385">
    <property type="entry name" value="YJEF_N"/>
    <property type="match status" value="1"/>
</dbReference>
<evidence type="ECO:0000256" key="14">
    <source>
        <dbReference type="ARBA" id="ARBA00025153"/>
    </source>
</evidence>